<protein>
    <submittedName>
        <fullName evidence="2">Uncharacterized protein</fullName>
    </submittedName>
</protein>
<name>A0A2I1GU55_9GLOM</name>
<sequence>MNFEPSQIENIVHMETESSLPLHSLSSEQDISLSNTNKNIPTETQIDEGTTSMVLDDTATSTAKDKSTDPPSDLNNQQTNNDNVTFVTRIDGLIHLPPQRTLQGFYPER</sequence>
<organism evidence="2 3">
    <name type="scientific">Rhizophagus irregularis</name>
    <dbReference type="NCBI Taxonomy" id="588596"/>
    <lineage>
        <taxon>Eukaryota</taxon>
        <taxon>Fungi</taxon>
        <taxon>Fungi incertae sedis</taxon>
        <taxon>Mucoromycota</taxon>
        <taxon>Glomeromycotina</taxon>
        <taxon>Glomeromycetes</taxon>
        <taxon>Glomerales</taxon>
        <taxon>Glomeraceae</taxon>
        <taxon>Rhizophagus</taxon>
    </lineage>
</organism>
<feature type="compositionally biased region" description="Polar residues" evidence="1">
    <location>
        <begin position="69"/>
        <end position="81"/>
    </location>
</feature>
<comment type="caution">
    <text evidence="2">The sequence shown here is derived from an EMBL/GenBank/DDBJ whole genome shotgun (WGS) entry which is preliminary data.</text>
</comment>
<gene>
    <name evidence="2" type="ORF">RhiirA4_529542</name>
</gene>
<dbReference type="AlphaFoldDB" id="A0A2I1GU55"/>
<evidence type="ECO:0000313" key="3">
    <source>
        <dbReference type="Proteomes" id="UP000234323"/>
    </source>
</evidence>
<reference evidence="2 3" key="1">
    <citation type="submission" date="2015-10" db="EMBL/GenBank/DDBJ databases">
        <title>Genome analyses suggest a sexual origin of heterokaryosis in a supposedly ancient asexual fungus.</title>
        <authorList>
            <person name="Ropars J."/>
            <person name="Sedzielewska K."/>
            <person name="Noel J."/>
            <person name="Charron P."/>
            <person name="Farinelli L."/>
            <person name="Marton T."/>
            <person name="Kruger M."/>
            <person name="Pelin A."/>
            <person name="Brachmann A."/>
            <person name="Corradi N."/>
        </authorList>
    </citation>
    <scope>NUCLEOTIDE SEQUENCE [LARGE SCALE GENOMIC DNA]</scope>
    <source>
        <strain evidence="2 3">A4</strain>
    </source>
</reference>
<feature type="compositionally biased region" description="Polar residues" evidence="1">
    <location>
        <begin position="33"/>
        <end position="62"/>
    </location>
</feature>
<dbReference type="EMBL" id="LLXI01000835">
    <property type="protein sequence ID" value="PKY50172.1"/>
    <property type="molecule type" value="Genomic_DNA"/>
</dbReference>
<accession>A0A2I1GU55</accession>
<dbReference type="Proteomes" id="UP000234323">
    <property type="component" value="Unassembled WGS sequence"/>
</dbReference>
<proteinExistence type="predicted"/>
<feature type="region of interest" description="Disordered" evidence="1">
    <location>
        <begin position="33"/>
        <end position="81"/>
    </location>
</feature>
<evidence type="ECO:0000256" key="1">
    <source>
        <dbReference type="SAM" id="MobiDB-lite"/>
    </source>
</evidence>
<evidence type="ECO:0000313" key="2">
    <source>
        <dbReference type="EMBL" id="PKY50172.1"/>
    </source>
</evidence>
<keyword evidence="3" id="KW-1185">Reference proteome</keyword>